<protein>
    <submittedName>
        <fullName evidence="1">Uncharacterized protein</fullName>
    </submittedName>
</protein>
<accession>A0A3D8VID4</accession>
<gene>
    <name evidence="1" type="ORF">DXT76_16720</name>
</gene>
<evidence type="ECO:0000313" key="1">
    <source>
        <dbReference type="EMBL" id="RDY69099.1"/>
    </source>
</evidence>
<comment type="caution">
    <text evidence="1">The sequence shown here is derived from an EMBL/GenBank/DDBJ whole genome shotgun (WGS) entry which is preliminary data.</text>
</comment>
<proteinExistence type="predicted"/>
<dbReference type="Proteomes" id="UP000257032">
    <property type="component" value="Unassembled WGS sequence"/>
</dbReference>
<name>A0A3D8VID4_9BACI</name>
<dbReference type="EMBL" id="QTLC01000063">
    <property type="protein sequence ID" value="RDY69099.1"/>
    <property type="molecule type" value="Genomic_DNA"/>
</dbReference>
<dbReference type="AlphaFoldDB" id="A0A3D8VID4"/>
<reference evidence="1 2" key="1">
    <citation type="submission" date="2018-08" db="EMBL/GenBank/DDBJ databases">
        <title>Genome sequence of strict halophilic Halobacillus trueperi SS1 isolated from Lunsu, a salty water body of North West Himalayas.</title>
        <authorList>
            <person name="Gupta S."/>
            <person name="Sharma P."/>
            <person name="Dev K."/>
            <person name="Baumler D."/>
            <person name="Sourirajan A."/>
        </authorList>
    </citation>
    <scope>NUCLEOTIDE SEQUENCE [LARGE SCALE GENOMIC DNA]</scope>
    <source>
        <strain evidence="1 2">SS1</strain>
    </source>
</reference>
<organism evidence="1 2">
    <name type="scientific">Halobacillus trueperi</name>
    <dbReference type="NCBI Taxonomy" id="156205"/>
    <lineage>
        <taxon>Bacteria</taxon>
        <taxon>Bacillati</taxon>
        <taxon>Bacillota</taxon>
        <taxon>Bacilli</taxon>
        <taxon>Bacillales</taxon>
        <taxon>Bacillaceae</taxon>
        <taxon>Halobacillus</taxon>
    </lineage>
</organism>
<sequence>MTLYKKGGGNMKTSGKHRLAYYDISSQADNVKTFEGKVYNVHGLWAIDRNGAAERLSKIYYRIRTVKDKHFITIAKRKNPMSELKSVR</sequence>
<evidence type="ECO:0000313" key="2">
    <source>
        <dbReference type="Proteomes" id="UP000257032"/>
    </source>
</evidence>